<dbReference type="Proteomes" id="UP001153076">
    <property type="component" value="Unassembled WGS sequence"/>
</dbReference>
<dbReference type="OrthoDB" id="4507at2759"/>
<accession>A0A9Q1KVF9</accession>
<sequence length="358" mass="41486">MVRLSPTCRDRYLLLAFLILSAIVGVSVAQPPNPNYQGLNETAAARDLDKEQEFNHEVHCSRERSRAAREIIEKYLTPFVERERYEIPRTCKLHPDSDLFGEQEKHKVQLDVNEWQCGYCKKSFLSEEFLDKHFDSRHYNLLDFVSWILRFLIFGLEFACDKVIISFWLQSQGKCLADLCGALHCDHVVRSKSPKTKCNPAAAARNRHLCETPAFLLVRDLQQAVFMQFCEAHKCSGERKPFSRGAKKSILIFERHYDFSSVQKEANVIYMAASILTLMLLPLFYVLVYLHKRLGELVADFNPIEDFFQLISTIYGFATQAFFSSLAKNLPCLWELIDNHHLEWFPSLEVNNPGELYT</sequence>
<evidence type="ECO:0000313" key="5">
    <source>
        <dbReference type="Proteomes" id="UP001153076"/>
    </source>
</evidence>
<keyword evidence="5" id="KW-1185">Reference proteome</keyword>
<dbReference type="EMBL" id="JAKOGI010000014">
    <property type="protein sequence ID" value="KAJ8450635.1"/>
    <property type="molecule type" value="Genomic_DNA"/>
</dbReference>
<dbReference type="PROSITE" id="PS00028">
    <property type="entry name" value="ZINC_FINGER_C2H2_1"/>
    <property type="match status" value="1"/>
</dbReference>
<dbReference type="InterPro" id="IPR013087">
    <property type="entry name" value="Znf_C2H2_type"/>
</dbReference>
<evidence type="ECO:0000256" key="1">
    <source>
        <dbReference type="SAM" id="Phobius"/>
    </source>
</evidence>
<proteinExistence type="predicted"/>
<name>A0A9Q1KVF9_9CARY</name>
<keyword evidence="1" id="KW-0812">Transmembrane</keyword>
<evidence type="ECO:0000256" key="2">
    <source>
        <dbReference type="SAM" id="SignalP"/>
    </source>
</evidence>
<dbReference type="PANTHER" id="PTHR21385:SF0">
    <property type="entry name" value="RE51073P"/>
    <property type="match status" value="1"/>
</dbReference>
<keyword evidence="1" id="KW-0472">Membrane</keyword>
<feature type="signal peptide" evidence="2">
    <location>
        <begin position="1"/>
        <end position="29"/>
    </location>
</feature>
<feature type="chain" id="PRO_5040267200" description="C2H2-type domain-containing protein" evidence="2">
    <location>
        <begin position="30"/>
        <end position="358"/>
    </location>
</feature>
<organism evidence="4 5">
    <name type="scientific">Carnegiea gigantea</name>
    <dbReference type="NCBI Taxonomy" id="171969"/>
    <lineage>
        <taxon>Eukaryota</taxon>
        <taxon>Viridiplantae</taxon>
        <taxon>Streptophyta</taxon>
        <taxon>Embryophyta</taxon>
        <taxon>Tracheophyta</taxon>
        <taxon>Spermatophyta</taxon>
        <taxon>Magnoliopsida</taxon>
        <taxon>eudicotyledons</taxon>
        <taxon>Gunneridae</taxon>
        <taxon>Pentapetalae</taxon>
        <taxon>Caryophyllales</taxon>
        <taxon>Cactineae</taxon>
        <taxon>Cactaceae</taxon>
        <taxon>Cactoideae</taxon>
        <taxon>Echinocereeae</taxon>
        <taxon>Carnegiea</taxon>
    </lineage>
</organism>
<dbReference type="AlphaFoldDB" id="A0A9Q1KVF9"/>
<keyword evidence="1" id="KW-1133">Transmembrane helix</keyword>
<evidence type="ECO:0000259" key="3">
    <source>
        <dbReference type="PROSITE" id="PS00028"/>
    </source>
</evidence>
<gene>
    <name evidence="4" type="ORF">Cgig2_020272</name>
</gene>
<feature type="domain" description="C2H2-type" evidence="3">
    <location>
        <begin position="117"/>
        <end position="138"/>
    </location>
</feature>
<feature type="transmembrane region" description="Helical" evidence="1">
    <location>
        <begin position="268"/>
        <end position="290"/>
    </location>
</feature>
<protein>
    <recommendedName>
        <fullName evidence="3">C2H2-type domain-containing protein</fullName>
    </recommendedName>
</protein>
<comment type="caution">
    <text evidence="4">The sequence shown here is derived from an EMBL/GenBank/DDBJ whole genome shotgun (WGS) entry which is preliminary data.</text>
</comment>
<keyword evidence="2" id="KW-0732">Signal</keyword>
<evidence type="ECO:0000313" key="4">
    <source>
        <dbReference type="EMBL" id="KAJ8450635.1"/>
    </source>
</evidence>
<dbReference type="PANTHER" id="PTHR21385">
    <property type="entry name" value="ZINC FINGER PROTEIN-RELATED"/>
    <property type="match status" value="1"/>
</dbReference>
<reference evidence="4" key="1">
    <citation type="submission" date="2022-04" db="EMBL/GenBank/DDBJ databases">
        <title>Carnegiea gigantea Genome sequencing and assembly v2.</title>
        <authorList>
            <person name="Copetti D."/>
            <person name="Sanderson M.J."/>
            <person name="Burquez A."/>
            <person name="Wojciechowski M.F."/>
        </authorList>
    </citation>
    <scope>NUCLEOTIDE SEQUENCE</scope>
    <source>
        <strain evidence="4">SGP5-SGP5p</strain>
        <tissue evidence="4">Aerial part</tissue>
    </source>
</reference>